<proteinExistence type="predicted"/>
<organism evidence="1">
    <name type="scientific">marine sediment metagenome</name>
    <dbReference type="NCBI Taxonomy" id="412755"/>
    <lineage>
        <taxon>unclassified sequences</taxon>
        <taxon>metagenomes</taxon>
        <taxon>ecological metagenomes</taxon>
    </lineage>
</organism>
<reference evidence="1" key="1">
    <citation type="journal article" date="2015" name="Nature">
        <title>Complex archaea that bridge the gap between prokaryotes and eukaryotes.</title>
        <authorList>
            <person name="Spang A."/>
            <person name="Saw J.H."/>
            <person name="Jorgensen S.L."/>
            <person name="Zaremba-Niedzwiedzka K."/>
            <person name="Martijn J."/>
            <person name="Lind A.E."/>
            <person name="van Eijk R."/>
            <person name="Schleper C."/>
            <person name="Guy L."/>
            <person name="Ettema T.J."/>
        </authorList>
    </citation>
    <scope>NUCLEOTIDE SEQUENCE</scope>
</reference>
<evidence type="ECO:0000313" key="1">
    <source>
        <dbReference type="EMBL" id="KKN70578.1"/>
    </source>
</evidence>
<gene>
    <name evidence="1" type="ORF">LCGC14_0430090</name>
</gene>
<dbReference type="AlphaFoldDB" id="A0A0F9VXX6"/>
<comment type="caution">
    <text evidence="1">The sequence shown here is derived from an EMBL/GenBank/DDBJ whole genome shotgun (WGS) entry which is preliminary data.</text>
</comment>
<dbReference type="EMBL" id="LAZR01000401">
    <property type="protein sequence ID" value="KKN70578.1"/>
    <property type="molecule type" value="Genomic_DNA"/>
</dbReference>
<accession>A0A0F9VXX6</accession>
<protein>
    <submittedName>
        <fullName evidence="1">Uncharacterized protein</fullName>
    </submittedName>
</protein>
<name>A0A0F9VXX6_9ZZZZ</name>
<sequence>MTQIDIVKWSLDVPDSYKSPEDREYIEPDVLMRIGMYFLYGEDPGTILEYCFQDDWKRAIFGVVSGGGDITLEGLFGIGMLLTNRMPSMCQGSDILYGAWIKARGMNNIAIITQTHIVPFDGESIAYSV</sequence>